<reference evidence="1" key="1">
    <citation type="journal article" date="2015" name="J. Virol.">
        <title>Whole-Genome Sequencing of Kaposi's Sarcoma-Associated Herpesvirus from Zambian Kaposi's Sarcoma Biopsy Specimens Reveals Unique Viral Diversity.</title>
        <authorList>
            <person name="Olp L.N."/>
            <person name="Jeanniard A."/>
            <person name="Marimo C."/>
            <person name="West J.T."/>
            <person name="Wood C."/>
        </authorList>
    </citation>
    <scope>NUCLEOTIDE SEQUENCE</scope>
    <source>
        <strain evidence="1">ZM124</strain>
    </source>
</reference>
<dbReference type="InterPro" id="IPR004339">
    <property type="entry name" value="UL49"/>
</dbReference>
<dbReference type="Pfam" id="PF03117">
    <property type="entry name" value="Herpes_UL49_1"/>
    <property type="match status" value="1"/>
</dbReference>
<accession>A0A0N7GF18</accession>
<gene>
    <name evidence="1" type="primary">ORF66</name>
</gene>
<dbReference type="EMBL" id="KT271466">
    <property type="protein sequence ID" value="ALH45366.1"/>
    <property type="molecule type" value="Genomic_DNA"/>
</dbReference>
<dbReference type="GO" id="GO:0016032">
    <property type="term" value="P:viral process"/>
    <property type="evidence" value="ECO:0007669"/>
    <property type="project" value="InterPro"/>
</dbReference>
<sequence length="429" mass="46906">MALDQRWDRFLVSWFGLDEAQLTAHRVFEGENGVPVEEYVAFVIFGERGFQGNMPSWARHLLDRPSLAQAIAVLRAGSDTVAKQAQICAAQQLLGAHVWVVVTLSRAQAADHARAIPRHVWAKYLSLPFPKACAQLCKLLALCSRFPLVTCCSKPPPSLPWLRKKWHGPLPRRPLLEVPSPTRRGVAATGDGNGLGIGAADTGLREALERVAPTVPCGNPFDAMLGSLCFLSLIKSRHVVLPACEQEGPGLVRNLGRRLLAYNVLSPCVSIPVICSRVARAALAKRARCARAVVCMECGHCLNFGRGKFHTVNFPPTNVFFSRDRKEKQFTICATTGRIYCSYCGSEHMRVYPLCDVTGRGTLARVVIRAVLANNAALAIRDLNQTVSFVVPCLGTPDCEAALLKHRDVRGLLQLTSQLLEFCCGKCSS</sequence>
<dbReference type="GO" id="GO:0019033">
    <property type="term" value="C:viral tegument"/>
    <property type="evidence" value="ECO:0007669"/>
    <property type="project" value="InterPro"/>
</dbReference>
<proteinExistence type="predicted"/>
<organism evidence="1">
    <name type="scientific">Human herpesvirus 8</name>
    <name type="common">HHV-8</name>
    <name type="synonym">Kaposi's sarcoma-associated herpesvirus</name>
    <dbReference type="NCBI Taxonomy" id="37296"/>
    <lineage>
        <taxon>Viruses</taxon>
        <taxon>Duplodnaviria</taxon>
        <taxon>Heunggongvirae</taxon>
        <taxon>Peploviricota</taxon>
        <taxon>Herviviricetes</taxon>
        <taxon>Herpesvirales</taxon>
        <taxon>Orthoherpesviridae</taxon>
        <taxon>Gammaherpesvirinae</taxon>
        <taxon>Rhadinovirus</taxon>
        <taxon>Rhadinovirus humangamma8</taxon>
    </lineage>
</organism>
<evidence type="ECO:0000313" key="1">
    <source>
        <dbReference type="EMBL" id="ALH45366.1"/>
    </source>
</evidence>
<name>A0A0N7GF18_HHV8</name>
<organismHost>
    <name type="scientific">Homo sapiens</name>
    <name type="common">Human</name>
    <dbReference type="NCBI Taxonomy" id="9606"/>
</organismHost>
<protein>
    <submittedName>
        <fullName evidence="1">ORF66</fullName>
    </submittedName>
</protein>